<evidence type="ECO:0000313" key="1">
    <source>
        <dbReference type="EMBL" id="SHL36712.1"/>
    </source>
</evidence>
<dbReference type="EMBL" id="FRAW01000085">
    <property type="protein sequence ID" value="SHL36712.1"/>
    <property type="molecule type" value="Genomic_DNA"/>
</dbReference>
<dbReference type="GO" id="GO:0006313">
    <property type="term" value="P:DNA transposition"/>
    <property type="evidence" value="ECO:0007669"/>
    <property type="project" value="InterPro"/>
</dbReference>
<dbReference type="Proteomes" id="UP000184275">
    <property type="component" value="Unassembled WGS sequence"/>
</dbReference>
<dbReference type="GO" id="GO:0004803">
    <property type="term" value="F:transposase activity"/>
    <property type="evidence" value="ECO:0007669"/>
    <property type="project" value="InterPro"/>
</dbReference>
<dbReference type="InterPro" id="IPR002514">
    <property type="entry name" value="Transposase_8"/>
</dbReference>
<dbReference type="InterPro" id="IPR010921">
    <property type="entry name" value="Trp_repressor/repl_initiator"/>
</dbReference>
<dbReference type="AlphaFoldDB" id="A0A1M7A1S1"/>
<dbReference type="SUPFAM" id="SSF48295">
    <property type="entry name" value="TrpR-like"/>
    <property type="match status" value="1"/>
</dbReference>
<keyword evidence="2" id="KW-1185">Reference proteome</keyword>
<dbReference type="RefSeq" id="WP_073306506.1">
    <property type="nucleotide sequence ID" value="NZ_FRAW01000085.1"/>
</dbReference>
<name>A0A1M7A1S1_9BACT</name>
<reference evidence="2" key="1">
    <citation type="submission" date="2016-11" db="EMBL/GenBank/DDBJ databases">
        <authorList>
            <person name="Varghese N."/>
            <person name="Submissions S."/>
        </authorList>
    </citation>
    <scope>NUCLEOTIDE SEQUENCE [LARGE SCALE GENOMIC DNA]</scope>
    <source>
        <strain evidence="2">UWOS</strain>
    </source>
</reference>
<proteinExistence type="predicted"/>
<gene>
    <name evidence="1" type="ORF">SAMN05720469_1853</name>
</gene>
<evidence type="ECO:0000313" key="2">
    <source>
        <dbReference type="Proteomes" id="UP000184275"/>
    </source>
</evidence>
<accession>A0A1M7A1S1</accession>
<organism evidence="1 2">
    <name type="scientific">Fibrobacter intestinalis</name>
    <dbReference type="NCBI Taxonomy" id="28122"/>
    <lineage>
        <taxon>Bacteria</taxon>
        <taxon>Pseudomonadati</taxon>
        <taxon>Fibrobacterota</taxon>
        <taxon>Fibrobacteria</taxon>
        <taxon>Fibrobacterales</taxon>
        <taxon>Fibrobacteraceae</taxon>
        <taxon>Fibrobacter</taxon>
    </lineage>
</organism>
<protein>
    <submittedName>
        <fullName evidence="1">Transposase</fullName>
    </submittedName>
</protein>
<sequence>MAEENKPEKQKRRRLSAEDKVKILSEILLKGRGLSELADEYKIHPNKILEWRKVLFESATGIFEQKRPDITEKAQQCKIDALEKTLADKDAVIADIAQENLALKKKLTGRP</sequence>
<dbReference type="GO" id="GO:0043565">
    <property type="term" value="F:sequence-specific DNA binding"/>
    <property type="evidence" value="ECO:0007669"/>
    <property type="project" value="InterPro"/>
</dbReference>
<dbReference type="Pfam" id="PF01527">
    <property type="entry name" value="HTH_Tnp_1"/>
    <property type="match status" value="1"/>
</dbReference>